<dbReference type="Proteomes" id="UP000028681">
    <property type="component" value="Chromosome"/>
</dbReference>
<dbReference type="InterPro" id="IPR002372">
    <property type="entry name" value="PQQ_rpt_dom"/>
</dbReference>
<dbReference type="RefSeq" id="WP_034165385.1">
    <property type="nucleotide sequence ID" value="NZ_CP006664.1"/>
</dbReference>
<evidence type="ECO:0000256" key="1">
    <source>
        <dbReference type="ARBA" id="ARBA00022729"/>
    </source>
</evidence>
<keyword evidence="4" id="KW-0564">Palmitate</keyword>
<protein>
    <recommendedName>
        <fullName evidence="4">Outer membrane protein assembly factor BamB</fullName>
    </recommendedName>
</protein>
<evidence type="ECO:0000256" key="5">
    <source>
        <dbReference type="SAM" id="SignalP"/>
    </source>
</evidence>
<gene>
    <name evidence="7" type="primary">yfgL</name>
    <name evidence="4" type="synonym">bamB</name>
    <name evidence="7" type="ORF">ETEE_1018</name>
</gene>
<dbReference type="InterPro" id="IPR018391">
    <property type="entry name" value="PQQ_b-propeller_rpt"/>
</dbReference>
<reference evidence="7 8" key="1">
    <citation type="journal article" date="2012" name="PLoS ONE">
        <title>Edwardsiella comparative phylogenomics reveal the new intra/inter-species taxonomic relationships, virulence evolution and niche adaptation mechanisms.</title>
        <authorList>
            <person name="Yang M."/>
            <person name="Lv Y."/>
            <person name="Xiao J."/>
            <person name="Wu H."/>
            <person name="Zheng H."/>
            <person name="Liu Q."/>
            <person name="Zhang Y."/>
            <person name="Wang Q."/>
        </authorList>
    </citation>
    <scope>NUCLEOTIDE SEQUENCE [LARGE SCALE GENOMIC DNA]</scope>
    <source>
        <strain evidence="8">080813</strain>
    </source>
</reference>
<comment type="function">
    <text evidence="4">Part of the outer membrane protein assembly complex, which is involved in assembly and insertion of beta-barrel proteins into the outer membrane.</text>
</comment>
<feature type="chain" id="PRO_5008981525" description="Outer membrane protein assembly factor BamB" evidence="5">
    <location>
        <begin position="25"/>
        <end position="392"/>
    </location>
</feature>
<dbReference type="PROSITE" id="PS51257">
    <property type="entry name" value="PROKAR_LIPOPROTEIN"/>
    <property type="match status" value="1"/>
</dbReference>
<dbReference type="HAMAP" id="MF_00923">
    <property type="entry name" value="OM_assembly_BamB"/>
    <property type="match status" value="1"/>
</dbReference>
<name>A0A076LL86_9GAMM</name>
<comment type="subcellular location">
    <subcellularLocation>
        <location evidence="4">Cell outer membrane</location>
        <topology evidence="4">Lipid-anchor</topology>
    </subcellularLocation>
</comment>
<dbReference type="GO" id="GO:0009279">
    <property type="term" value="C:cell outer membrane"/>
    <property type="evidence" value="ECO:0007669"/>
    <property type="project" value="UniProtKB-SubCell"/>
</dbReference>
<feature type="domain" description="Pyrrolo-quinoline quinone repeat" evidence="6">
    <location>
        <begin position="78"/>
        <end position="319"/>
    </location>
</feature>
<evidence type="ECO:0000313" key="7">
    <source>
        <dbReference type="EMBL" id="AIJ07483.1"/>
    </source>
</evidence>
<dbReference type="Pfam" id="PF13360">
    <property type="entry name" value="PQQ_2"/>
    <property type="match status" value="1"/>
</dbReference>
<keyword evidence="1 4" id="KW-0732">Signal</keyword>
<keyword evidence="4 7" id="KW-0449">Lipoprotein</keyword>
<dbReference type="KEGG" id="ete:ETEE_1018"/>
<dbReference type="SUPFAM" id="SSF50998">
    <property type="entry name" value="Quinoprotein alcohol dehydrogenase-like"/>
    <property type="match status" value="1"/>
</dbReference>
<dbReference type="GO" id="GO:0043165">
    <property type="term" value="P:Gram-negative-bacterium-type cell outer membrane assembly"/>
    <property type="evidence" value="ECO:0007669"/>
    <property type="project" value="UniProtKB-UniRule"/>
</dbReference>
<dbReference type="NCBIfam" id="TIGR03300">
    <property type="entry name" value="assembly_YfgL"/>
    <property type="match status" value="1"/>
</dbReference>
<evidence type="ECO:0000256" key="3">
    <source>
        <dbReference type="ARBA" id="ARBA00023237"/>
    </source>
</evidence>
<dbReference type="EMBL" id="CP006664">
    <property type="protein sequence ID" value="AIJ07483.1"/>
    <property type="molecule type" value="Genomic_DNA"/>
</dbReference>
<dbReference type="NCBIfam" id="NF008351">
    <property type="entry name" value="PRK11138.1"/>
    <property type="match status" value="1"/>
</dbReference>
<dbReference type="AlphaFoldDB" id="A0A076LL86"/>
<comment type="subunit">
    <text evidence="4">Part of the Bam complex, which is composed of the outer membrane protein BamA, and four lipoproteins BamB, BamC, BamD and BamE.</text>
</comment>
<dbReference type="InterPro" id="IPR017687">
    <property type="entry name" value="BamB"/>
</dbReference>
<dbReference type="GeneID" id="33938699"/>
<dbReference type="PANTHER" id="PTHR34512:SF30">
    <property type="entry name" value="OUTER MEMBRANE PROTEIN ASSEMBLY FACTOR BAMB"/>
    <property type="match status" value="1"/>
</dbReference>
<dbReference type="SMART" id="SM00564">
    <property type="entry name" value="PQQ"/>
    <property type="match status" value="6"/>
</dbReference>
<dbReference type="PANTHER" id="PTHR34512">
    <property type="entry name" value="CELL SURFACE PROTEIN"/>
    <property type="match status" value="1"/>
</dbReference>
<proteinExistence type="inferred from homology"/>
<dbReference type="InterPro" id="IPR011047">
    <property type="entry name" value="Quinoprotein_ADH-like_sf"/>
</dbReference>
<evidence type="ECO:0000313" key="8">
    <source>
        <dbReference type="Proteomes" id="UP000028681"/>
    </source>
</evidence>
<organism evidence="7 8">
    <name type="scientific">Edwardsiella anguillarum ET080813</name>
    <dbReference type="NCBI Taxonomy" id="667120"/>
    <lineage>
        <taxon>Bacteria</taxon>
        <taxon>Pseudomonadati</taxon>
        <taxon>Pseudomonadota</taxon>
        <taxon>Gammaproteobacteria</taxon>
        <taxon>Enterobacterales</taxon>
        <taxon>Hafniaceae</taxon>
        <taxon>Edwardsiella</taxon>
    </lineage>
</organism>
<accession>A0A076LL86</accession>
<keyword evidence="2 4" id="KW-0472">Membrane</keyword>
<evidence type="ECO:0000259" key="6">
    <source>
        <dbReference type="Pfam" id="PF13360"/>
    </source>
</evidence>
<dbReference type="GO" id="GO:0051205">
    <property type="term" value="P:protein insertion into membrane"/>
    <property type="evidence" value="ECO:0007669"/>
    <property type="project" value="UniProtKB-UniRule"/>
</dbReference>
<dbReference type="CDD" id="cd10276">
    <property type="entry name" value="BamB_YfgL"/>
    <property type="match status" value="1"/>
</dbReference>
<comment type="similarity">
    <text evidence="4">Belongs to the BamB family.</text>
</comment>
<evidence type="ECO:0000256" key="4">
    <source>
        <dbReference type="HAMAP-Rule" id="MF_00923"/>
    </source>
</evidence>
<dbReference type="InterPro" id="IPR015943">
    <property type="entry name" value="WD40/YVTN_repeat-like_dom_sf"/>
</dbReference>
<sequence>MQLRKTLLVGLLSATMLSGCSWFGGETDTVVMAPLPQVENQFTPQTVWSRSVGNGVGDFYSHLRPAFQDNHIYAADRQGLVMAMNAENGDKLWSVNLGEKEGWFSRRDALLSGGLTVSGNKIYVGSEHAVVYALNSDDGSVAWKTTVAGEAISRPVVSDGLVLIHTSNGMLQALDESDGTIKWTISLDIPSLTLRGESAPAVAYGAAIVGGDNGRVSAVLLQQGQMIWQQRVAQPTGATEIDRLNDIDMTPVVVDGVVYTLGYNGSLSALDLRSGQIVWKRDMGGVNNIIVDGGRIYLVDQDGRVAAMSTSGGVALWKNSELLHRGVTAPVLYRGYLVVGDAEGYLYWINPDDGRLVVEQKLNGSGLLSAGQVAGDNLIIQARDGEVYAISR</sequence>
<evidence type="ECO:0000256" key="2">
    <source>
        <dbReference type="ARBA" id="ARBA00023136"/>
    </source>
</evidence>
<dbReference type="HOGENOM" id="CLU_027480_0_1_6"/>
<keyword evidence="3 4" id="KW-0998">Cell outer membrane</keyword>
<feature type="signal peptide" evidence="5">
    <location>
        <begin position="1"/>
        <end position="24"/>
    </location>
</feature>
<dbReference type="Gene3D" id="2.130.10.10">
    <property type="entry name" value="YVTN repeat-like/Quinoprotein amine dehydrogenase"/>
    <property type="match status" value="1"/>
</dbReference>